<evidence type="ECO:0000256" key="1">
    <source>
        <dbReference type="ARBA" id="ARBA00023015"/>
    </source>
</evidence>
<dbReference type="EMBL" id="CP012801">
    <property type="protein sequence ID" value="ALJ59183.1"/>
    <property type="molecule type" value="Genomic_DNA"/>
</dbReference>
<dbReference type="InterPro" id="IPR009057">
    <property type="entry name" value="Homeodomain-like_sf"/>
</dbReference>
<feature type="domain" description="HTH araC/xylS-type" evidence="4">
    <location>
        <begin position="202"/>
        <end position="300"/>
    </location>
</feature>
<organism evidence="5 10">
    <name type="scientific">Bacteroides cellulosilyticus</name>
    <dbReference type="NCBI Taxonomy" id="246787"/>
    <lineage>
        <taxon>Bacteria</taxon>
        <taxon>Pseudomonadati</taxon>
        <taxon>Bacteroidota</taxon>
        <taxon>Bacteroidia</taxon>
        <taxon>Bacteroidales</taxon>
        <taxon>Bacteroidaceae</taxon>
        <taxon>Bacteroides</taxon>
    </lineage>
</organism>
<evidence type="ECO:0000313" key="9">
    <source>
        <dbReference type="EMBL" id="RGS34536.1"/>
    </source>
</evidence>
<evidence type="ECO:0000256" key="3">
    <source>
        <dbReference type="ARBA" id="ARBA00023163"/>
    </source>
</evidence>
<evidence type="ECO:0000313" key="12">
    <source>
        <dbReference type="Proteomes" id="UP000448877"/>
    </source>
</evidence>
<dbReference type="PROSITE" id="PS01124">
    <property type="entry name" value="HTH_ARAC_FAMILY_2"/>
    <property type="match status" value="1"/>
</dbReference>
<dbReference type="Proteomes" id="UP000061809">
    <property type="component" value="Chromosome"/>
</dbReference>
<dbReference type="PATRIC" id="fig|246787.4.peg.1995"/>
<dbReference type="RefSeq" id="WP_007217252.1">
    <property type="nucleotide sequence ID" value="NZ_CP012801.1"/>
</dbReference>
<sequence length="303" mass="34897">MEKENIKTVTIEDFKNSQHILDYIDDDFAIVNSLDGIPYSNEVVRLECFLIAVCIEGCIQLDINNRTYQLQPGDLLLGLPNTIIGHTMMSPKYKVRLAGFSTRFLQRILKVEKDTWDTAIHIHNNPVKSINRENDNSIFKHYGDLILAKINDEPHCYHKAVVQHLFAAIFCEMMGYLNKEIADSEKAKLSKEGIKQADHILRKFMELLSKDNGMHRSVTYFADALCYTPKHFSKVIKQACGRAPLDLINETAIEHIKYRLKHSDKSIKEIAEEFNFPNQSFFGKYVKGHLGTSPIRYRSTKEE</sequence>
<dbReference type="InterPro" id="IPR018060">
    <property type="entry name" value="HTH_AraC"/>
</dbReference>
<dbReference type="Proteomes" id="UP000448877">
    <property type="component" value="Unassembled WGS sequence"/>
</dbReference>
<accession>A0A0P0GMU2</accession>
<dbReference type="Proteomes" id="UP001266995">
    <property type="component" value="Unassembled WGS sequence"/>
</dbReference>
<dbReference type="KEGG" id="bcel:BcellWH2_01937"/>
<keyword evidence="2 5" id="KW-0238">DNA-binding</keyword>
<dbReference type="EMBL" id="JARFID010000044">
    <property type="protein sequence ID" value="MDE8697377.1"/>
    <property type="molecule type" value="Genomic_DNA"/>
</dbReference>
<evidence type="ECO:0000256" key="2">
    <source>
        <dbReference type="ARBA" id="ARBA00023125"/>
    </source>
</evidence>
<protein>
    <submittedName>
        <fullName evidence="6">AraC family transcriptional regulator</fullName>
    </submittedName>
    <submittedName>
        <fullName evidence="5">DNA-binding transcriptional regulator AraC</fullName>
    </submittedName>
    <submittedName>
        <fullName evidence="7">Helix-turn-helix transcriptional regulator</fullName>
    </submittedName>
</protein>
<evidence type="ECO:0000313" key="7">
    <source>
        <dbReference type="EMBL" id="MDE8697377.1"/>
    </source>
</evidence>
<dbReference type="EMBL" id="QRVJ01000021">
    <property type="protein sequence ID" value="RGS34536.1"/>
    <property type="molecule type" value="Genomic_DNA"/>
</dbReference>
<proteinExistence type="predicted"/>
<keyword evidence="1" id="KW-0805">Transcription regulation</keyword>
<evidence type="ECO:0000313" key="11">
    <source>
        <dbReference type="Proteomes" id="UP000283341"/>
    </source>
</evidence>
<dbReference type="EMBL" id="VVYV01000012">
    <property type="protein sequence ID" value="KAA5419946.1"/>
    <property type="molecule type" value="Genomic_DNA"/>
</dbReference>
<dbReference type="InterPro" id="IPR037923">
    <property type="entry name" value="HTH-like"/>
</dbReference>
<evidence type="ECO:0000313" key="5">
    <source>
        <dbReference type="EMBL" id="ALJ59183.1"/>
    </source>
</evidence>
<name>A0A0P0GMU2_9BACE</name>
<evidence type="ECO:0000313" key="6">
    <source>
        <dbReference type="EMBL" id="KAA5419946.1"/>
    </source>
</evidence>
<dbReference type="GO" id="GO:0003700">
    <property type="term" value="F:DNA-binding transcription factor activity"/>
    <property type="evidence" value="ECO:0007669"/>
    <property type="project" value="InterPro"/>
</dbReference>
<dbReference type="PANTHER" id="PTHR43280:SF32">
    <property type="entry name" value="TRANSCRIPTIONAL REGULATORY PROTEIN"/>
    <property type="match status" value="1"/>
</dbReference>
<evidence type="ECO:0000259" key="4">
    <source>
        <dbReference type="PROSITE" id="PS01124"/>
    </source>
</evidence>
<keyword evidence="3" id="KW-0804">Transcription</keyword>
<dbReference type="EMBL" id="JAVSNH010000001">
    <property type="protein sequence ID" value="MDT4509864.1"/>
    <property type="molecule type" value="Genomic_DNA"/>
</dbReference>
<dbReference type="GO" id="GO:0043565">
    <property type="term" value="F:sequence-specific DNA binding"/>
    <property type="evidence" value="ECO:0007669"/>
    <property type="project" value="InterPro"/>
</dbReference>
<dbReference type="Gene3D" id="1.10.10.60">
    <property type="entry name" value="Homeodomain-like"/>
    <property type="match status" value="1"/>
</dbReference>
<dbReference type="GeneID" id="66306639"/>
<reference evidence="6 12" key="3">
    <citation type="journal article" date="2019" name="Nat. Med.">
        <title>A library of human gut bacterial isolates paired with longitudinal multiomics data enables mechanistic microbiome research.</title>
        <authorList>
            <person name="Poyet M."/>
            <person name="Groussin M."/>
            <person name="Gibbons S.M."/>
            <person name="Avila-Pacheco J."/>
            <person name="Jiang X."/>
            <person name="Kearney S.M."/>
            <person name="Perrotta A.R."/>
            <person name="Berdy B."/>
            <person name="Zhao S."/>
            <person name="Lieberman T.D."/>
            <person name="Swanson P.K."/>
            <person name="Smith M."/>
            <person name="Roesemann S."/>
            <person name="Alexander J.E."/>
            <person name="Rich S.A."/>
            <person name="Livny J."/>
            <person name="Vlamakis H."/>
            <person name="Clish C."/>
            <person name="Bullock K."/>
            <person name="Deik A."/>
            <person name="Scott J."/>
            <person name="Pierce K.A."/>
            <person name="Xavier R.J."/>
            <person name="Alm E.J."/>
        </authorList>
    </citation>
    <scope>NUCLEOTIDE SEQUENCE [LARGE SCALE GENOMIC DNA]</scope>
    <source>
        <strain evidence="6 12">BIOML-A6</strain>
    </source>
</reference>
<reference evidence="7" key="4">
    <citation type="submission" date="2023-03" db="EMBL/GenBank/DDBJ databases">
        <title>DFI Biobank Strains.</title>
        <authorList>
            <person name="Mostad J."/>
            <person name="Paddock L."/>
            <person name="Medina S."/>
            <person name="Waligurski E."/>
            <person name="Barat B."/>
            <person name="Smith R."/>
            <person name="Burgo V."/>
            <person name="Metcalfe C."/>
            <person name="Woodson C."/>
            <person name="Sundararajan A."/>
            <person name="Ramaswamy R."/>
            <person name="Lin H."/>
            <person name="Pamer E.G."/>
        </authorList>
    </citation>
    <scope>NUCLEOTIDE SEQUENCE</scope>
    <source>
        <strain evidence="7">DFI.9.5</strain>
    </source>
</reference>
<dbReference type="Pfam" id="PF12833">
    <property type="entry name" value="HTH_18"/>
    <property type="match status" value="1"/>
</dbReference>
<dbReference type="SUPFAM" id="SSF51215">
    <property type="entry name" value="Regulatory protein AraC"/>
    <property type="match status" value="1"/>
</dbReference>
<dbReference type="Proteomes" id="UP000283341">
    <property type="component" value="Unassembled WGS sequence"/>
</dbReference>
<evidence type="ECO:0000313" key="8">
    <source>
        <dbReference type="EMBL" id="MDT4509864.1"/>
    </source>
</evidence>
<dbReference type="AlphaFoldDB" id="A0A0P0GMU2"/>
<dbReference type="PANTHER" id="PTHR43280">
    <property type="entry name" value="ARAC-FAMILY TRANSCRIPTIONAL REGULATOR"/>
    <property type="match status" value="1"/>
</dbReference>
<dbReference type="Proteomes" id="UP001221924">
    <property type="component" value="Unassembled WGS sequence"/>
</dbReference>
<gene>
    <name evidence="5" type="ORF">BcellWH2_01937</name>
    <name evidence="9" type="ORF">DWX97_19080</name>
    <name evidence="6" type="ORF">F2Y81_09320</name>
    <name evidence="7" type="ORF">PZH42_25075</name>
    <name evidence="8" type="ORF">RO785_02585</name>
</gene>
<reference evidence="9 11" key="2">
    <citation type="submission" date="2018-08" db="EMBL/GenBank/DDBJ databases">
        <title>A genome reference for cultivated species of the human gut microbiota.</title>
        <authorList>
            <person name="Zou Y."/>
            <person name="Xue W."/>
            <person name="Luo G."/>
        </authorList>
    </citation>
    <scope>NUCLEOTIDE SEQUENCE [LARGE SCALE GENOMIC DNA]</scope>
    <source>
        <strain evidence="9 11">AF22-3AC</strain>
    </source>
</reference>
<reference evidence="5 10" key="1">
    <citation type="journal article" date="2015" name="Science">
        <title>Genetic determinants of in vivo fitness and diet responsiveness in multiple human gut Bacteroides.</title>
        <authorList>
            <person name="Wu M."/>
            <person name="McNulty N.P."/>
            <person name="Rodionov D.A."/>
            <person name="Khoroshkin M.S."/>
            <person name="Griffin N.W."/>
            <person name="Cheng J."/>
            <person name="Latreille P."/>
            <person name="Kerstetter R.A."/>
            <person name="Terrapon N."/>
            <person name="Henrissat B."/>
            <person name="Osterman A.L."/>
            <person name="Gordon J.I."/>
        </authorList>
    </citation>
    <scope>NUCLEOTIDE SEQUENCE [LARGE SCALE GENOMIC DNA]</scope>
    <source>
        <strain evidence="5 10">WH2</strain>
    </source>
</reference>
<evidence type="ECO:0000313" key="10">
    <source>
        <dbReference type="Proteomes" id="UP000061809"/>
    </source>
</evidence>
<reference evidence="8" key="5">
    <citation type="submission" date="2023-08" db="EMBL/GenBank/DDBJ databases">
        <title>Reintroducing virulent viruses to syntetic microbiomes.</title>
        <authorList>
            <person name="Wilde J."/>
            <person name="Boyes R."/>
            <person name="Robinson A.V."/>
            <person name="Daisley B.A."/>
            <person name="Allen-Vercoe E."/>
        </authorList>
    </citation>
    <scope>NUCLEOTIDE SEQUENCE</scope>
    <source>
        <strain evidence="8">225I_12FAA</strain>
    </source>
</reference>
<dbReference type="SUPFAM" id="SSF46689">
    <property type="entry name" value="Homeodomain-like"/>
    <property type="match status" value="1"/>
</dbReference>
<dbReference type="SMART" id="SM00342">
    <property type="entry name" value="HTH_ARAC"/>
    <property type="match status" value="1"/>
</dbReference>